<comment type="similarity">
    <text evidence="4 10">Belongs to the NAD(P)-dependent epimerase/dehydratase family.</text>
</comment>
<evidence type="ECO:0000313" key="12">
    <source>
        <dbReference type="EMBL" id="SHH29459.1"/>
    </source>
</evidence>
<comment type="catalytic activity">
    <reaction evidence="1 10">
        <text>UDP-alpha-D-glucose = UDP-alpha-D-galactose</text>
        <dbReference type="Rhea" id="RHEA:22168"/>
        <dbReference type="ChEBI" id="CHEBI:58885"/>
        <dbReference type="ChEBI" id="CHEBI:66914"/>
        <dbReference type="EC" id="5.1.3.2"/>
    </reaction>
</comment>
<comment type="subunit">
    <text evidence="10">Homodimer.</text>
</comment>
<dbReference type="OrthoDB" id="9803010at2"/>
<dbReference type="Gene3D" id="3.90.25.10">
    <property type="entry name" value="UDP-galactose 4-epimerase, domain 1"/>
    <property type="match status" value="1"/>
</dbReference>
<dbReference type="NCBIfam" id="TIGR01179">
    <property type="entry name" value="galE"/>
    <property type="match status" value="1"/>
</dbReference>
<keyword evidence="10" id="KW-0119">Carbohydrate metabolism</keyword>
<evidence type="ECO:0000256" key="8">
    <source>
        <dbReference type="ARBA" id="ARBA00023144"/>
    </source>
</evidence>
<dbReference type="GO" id="GO:0005829">
    <property type="term" value="C:cytosol"/>
    <property type="evidence" value="ECO:0007669"/>
    <property type="project" value="TreeGrafter"/>
</dbReference>
<protein>
    <recommendedName>
        <fullName evidence="6 10">UDP-glucose 4-epimerase</fullName>
        <ecNumber evidence="5 10">5.1.3.2</ecNumber>
    </recommendedName>
</protein>
<dbReference type="InterPro" id="IPR036291">
    <property type="entry name" value="NAD(P)-bd_dom_sf"/>
</dbReference>
<feature type="domain" description="NAD-dependent epimerase/dehydratase" evidence="11">
    <location>
        <begin position="3"/>
        <end position="258"/>
    </location>
</feature>
<dbReference type="PANTHER" id="PTHR43725">
    <property type="entry name" value="UDP-GLUCOSE 4-EPIMERASE"/>
    <property type="match status" value="1"/>
</dbReference>
<evidence type="ECO:0000256" key="4">
    <source>
        <dbReference type="ARBA" id="ARBA00007637"/>
    </source>
</evidence>
<dbReference type="Pfam" id="PF01370">
    <property type="entry name" value="Epimerase"/>
    <property type="match status" value="1"/>
</dbReference>
<evidence type="ECO:0000256" key="1">
    <source>
        <dbReference type="ARBA" id="ARBA00000083"/>
    </source>
</evidence>
<dbReference type="GO" id="GO:0003978">
    <property type="term" value="F:UDP-glucose 4-epimerase activity"/>
    <property type="evidence" value="ECO:0007669"/>
    <property type="project" value="UniProtKB-UniRule"/>
</dbReference>
<dbReference type="EMBL" id="FQXG01000002">
    <property type="protein sequence ID" value="SHH29459.1"/>
    <property type="molecule type" value="Genomic_DNA"/>
</dbReference>
<name>A0A1M5RTG1_9GAMM</name>
<dbReference type="Gene3D" id="3.40.50.720">
    <property type="entry name" value="NAD(P)-binding Rossmann-like Domain"/>
    <property type="match status" value="1"/>
</dbReference>
<evidence type="ECO:0000313" key="13">
    <source>
        <dbReference type="Proteomes" id="UP000184268"/>
    </source>
</evidence>
<evidence type="ECO:0000256" key="9">
    <source>
        <dbReference type="ARBA" id="ARBA00023235"/>
    </source>
</evidence>
<dbReference type="Proteomes" id="UP000184268">
    <property type="component" value="Unassembled WGS sequence"/>
</dbReference>
<sequence>MAILVTGGAGYIGSHAVVELLNEGHSVVVLDNLCNSSKEALRRVEWITGKRVRFYQGDVTDIAVLRDLFGAEPIDAVMHFAGLKSVNESLACPLEYYRVNVGGTQTLCQAMEEAGVHTLVFSSSATVYGVPQSLPLDESAPVGATTNPYGTSKFLAERILTDLNHWHVAILRYFNPVGAHPSGLIGEDPLDAPNNLMPYISQVACGRRPCLSIYGDDYDTQDGTGVRDYIHVVDLVQGHLRALQHLQQHQGVHCYNLGTGQGHSVMEMVQAFEQGSHRPVPYKVCPRRPGDVASCYANPSKAARELGWRALRGLNEMVFDSWRWQQQNPQGYAR</sequence>
<dbReference type="InterPro" id="IPR001509">
    <property type="entry name" value="Epimerase_deHydtase"/>
</dbReference>
<dbReference type="RefSeq" id="WP_067659098.1">
    <property type="nucleotide sequence ID" value="NZ_FQXG01000002.1"/>
</dbReference>
<dbReference type="GO" id="GO:0006012">
    <property type="term" value="P:galactose metabolic process"/>
    <property type="evidence" value="ECO:0007669"/>
    <property type="project" value="UniProtKB-UniPathway"/>
</dbReference>
<evidence type="ECO:0000259" key="11">
    <source>
        <dbReference type="Pfam" id="PF01370"/>
    </source>
</evidence>
<evidence type="ECO:0000256" key="5">
    <source>
        <dbReference type="ARBA" id="ARBA00013189"/>
    </source>
</evidence>
<reference evidence="12 13" key="1">
    <citation type="submission" date="2016-11" db="EMBL/GenBank/DDBJ databases">
        <authorList>
            <person name="Jaros S."/>
            <person name="Januszkiewicz K."/>
            <person name="Wedrychowicz H."/>
        </authorList>
    </citation>
    <scope>NUCLEOTIDE SEQUENCE [LARGE SCALE GENOMIC DNA]</scope>
    <source>
        <strain evidence="12 13">DSM 16917</strain>
    </source>
</reference>
<evidence type="ECO:0000256" key="6">
    <source>
        <dbReference type="ARBA" id="ARBA00018569"/>
    </source>
</evidence>
<dbReference type="InterPro" id="IPR005886">
    <property type="entry name" value="UDP_G4E"/>
</dbReference>
<evidence type="ECO:0000256" key="2">
    <source>
        <dbReference type="ARBA" id="ARBA00001911"/>
    </source>
</evidence>
<keyword evidence="7 10" id="KW-0520">NAD</keyword>
<dbReference type="PANTHER" id="PTHR43725:SF47">
    <property type="entry name" value="UDP-GLUCOSE 4-EPIMERASE"/>
    <property type="match status" value="1"/>
</dbReference>
<evidence type="ECO:0000256" key="7">
    <source>
        <dbReference type="ARBA" id="ARBA00023027"/>
    </source>
</evidence>
<keyword evidence="9 10" id="KW-0413">Isomerase</keyword>
<keyword evidence="13" id="KW-1185">Reference proteome</keyword>
<dbReference type="STRING" id="299255.SAMN02745129_1742"/>
<comment type="pathway">
    <text evidence="3 10">Carbohydrate metabolism; galactose metabolism.</text>
</comment>
<evidence type="ECO:0000256" key="10">
    <source>
        <dbReference type="RuleBase" id="RU366046"/>
    </source>
</evidence>
<accession>A0A1M5RTG1</accession>
<dbReference type="NCBIfam" id="NF007956">
    <property type="entry name" value="PRK10675.1"/>
    <property type="match status" value="1"/>
</dbReference>
<dbReference type="EC" id="5.1.3.2" evidence="5 10"/>
<dbReference type="PRINTS" id="PR01713">
    <property type="entry name" value="NUCEPIMERASE"/>
</dbReference>
<evidence type="ECO:0000256" key="3">
    <source>
        <dbReference type="ARBA" id="ARBA00004947"/>
    </source>
</evidence>
<proteinExistence type="inferred from homology"/>
<comment type="cofactor">
    <cofactor evidence="2 10">
        <name>NAD(+)</name>
        <dbReference type="ChEBI" id="CHEBI:57540"/>
    </cofactor>
</comment>
<organism evidence="12 13">
    <name type="scientific">Ferrimonas marina</name>
    <dbReference type="NCBI Taxonomy" id="299255"/>
    <lineage>
        <taxon>Bacteria</taxon>
        <taxon>Pseudomonadati</taxon>
        <taxon>Pseudomonadota</taxon>
        <taxon>Gammaproteobacteria</taxon>
        <taxon>Alteromonadales</taxon>
        <taxon>Ferrimonadaceae</taxon>
        <taxon>Ferrimonas</taxon>
    </lineage>
</organism>
<dbReference type="CDD" id="cd05247">
    <property type="entry name" value="UDP_G4E_1_SDR_e"/>
    <property type="match status" value="1"/>
</dbReference>
<keyword evidence="8" id="KW-0299">Galactose metabolism</keyword>
<gene>
    <name evidence="12" type="ORF">SAMN02745129_1742</name>
</gene>
<dbReference type="UniPathway" id="UPA00214"/>
<dbReference type="AlphaFoldDB" id="A0A1M5RTG1"/>
<dbReference type="SUPFAM" id="SSF51735">
    <property type="entry name" value="NAD(P)-binding Rossmann-fold domains"/>
    <property type="match status" value="1"/>
</dbReference>